<reference evidence="2 3" key="1">
    <citation type="submission" date="2019-02" db="EMBL/GenBank/DDBJ databases">
        <title>Deep-cultivation of Planctomycetes and their phenomic and genomic characterization uncovers novel biology.</title>
        <authorList>
            <person name="Wiegand S."/>
            <person name="Jogler M."/>
            <person name="Boedeker C."/>
            <person name="Pinto D."/>
            <person name="Vollmers J."/>
            <person name="Rivas-Marin E."/>
            <person name="Kohn T."/>
            <person name="Peeters S.H."/>
            <person name="Heuer A."/>
            <person name="Rast P."/>
            <person name="Oberbeckmann S."/>
            <person name="Bunk B."/>
            <person name="Jeske O."/>
            <person name="Meyerdierks A."/>
            <person name="Storesund J.E."/>
            <person name="Kallscheuer N."/>
            <person name="Luecker S."/>
            <person name="Lage O.M."/>
            <person name="Pohl T."/>
            <person name="Merkel B.J."/>
            <person name="Hornburger P."/>
            <person name="Mueller R.-W."/>
            <person name="Bruemmer F."/>
            <person name="Labrenz M."/>
            <person name="Spormann A.M."/>
            <person name="Op den Camp H."/>
            <person name="Overmann J."/>
            <person name="Amann R."/>
            <person name="Jetten M.S.M."/>
            <person name="Mascher T."/>
            <person name="Medema M.H."/>
            <person name="Devos D.P."/>
            <person name="Kaster A.-K."/>
            <person name="Ovreas L."/>
            <person name="Rohde M."/>
            <person name="Galperin M.Y."/>
            <person name="Jogler C."/>
        </authorList>
    </citation>
    <scope>NUCLEOTIDE SEQUENCE [LARGE SCALE GENOMIC DNA]</scope>
    <source>
        <strain evidence="2 3">Poly30</strain>
    </source>
</reference>
<organism evidence="2 3">
    <name type="scientific">Saltatorellus ferox</name>
    <dbReference type="NCBI Taxonomy" id="2528018"/>
    <lineage>
        <taxon>Bacteria</taxon>
        <taxon>Pseudomonadati</taxon>
        <taxon>Planctomycetota</taxon>
        <taxon>Planctomycetia</taxon>
        <taxon>Planctomycetia incertae sedis</taxon>
        <taxon>Saltatorellus</taxon>
    </lineage>
</organism>
<accession>A0A518ESQ7</accession>
<evidence type="ECO:0000313" key="2">
    <source>
        <dbReference type="EMBL" id="QDV07095.1"/>
    </source>
</evidence>
<dbReference type="RefSeq" id="WP_145197858.1">
    <property type="nucleotide sequence ID" value="NZ_CP036434.1"/>
</dbReference>
<evidence type="ECO:0000256" key="1">
    <source>
        <dbReference type="SAM" id="MobiDB-lite"/>
    </source>
</evidence>
<feature type="region of interest" description="Disordered" evidence="1">
    <location>
        <begin position="1"/>
        <end position="33"/>
    </location>
</feature>
<keyword evidence="3" id="KW-1185">Reference proteome</keyword>
<dbReference type="EMBL" id="CP036434">
    <property type="protein sequence ID" value="QDV07095.1"/>
    <property type="molecule type" value="Genomic_DNA"/>
</dbReference>
<sequence length="126" mass="13922">MKSSDHSKESFGTLPDDAETADSGLLVPHSDSDAKDLQRVRDLLFGATSKAHASRLDSVESALSARLTELEKDFQQRLQNVESQVRADFRAEVTALTARLDEHGTRKVERADLRSMLADLADRIGQ</sequence>
<dbReference type="AlphaFoldDB" id="A0A518ESQ7"/>
<gene>
    <name evidence="2" type="ORF">Poly30_26140</name>
</gene>
<dbReference type="Proteomes" id="UP000320390">
    <property type="component" value="Chromosome"/>
</dbReference>
<proteinExistence type="predicted"/>
<name>A0A518ESQ7_9BACT</name>
<evidence type="ECO:0000313" key="3">
    <source>
        <dbReference type="Proteomes" id="UP000320390"/>
    </source>
</evidence>
<protein>
    <submittedName>
        <fullName evidence="2">Uncharacterized protein</fullName>
    </submittedName>
</protein>